<keyword evidence="3" id="KW-1185">Reference proteome</keyword>
<organism evidence="2 3">
    <name type="scientific">Brytella acorum</name>
    <dbReference type="NCBI Taxonomy" id="2959299"/>
    <lineage>
        <taxon>Bacteria</taxon>
        <taxon>Pseudomonadati</taxon>
        <taxon>Pseudomonadota</taxon>
        <taxon>Alphaproteobacteria</taxon>
        <taxon>Acetobacterales</taxon>
        <taxon>Acetobacteraceae</taxon>
        <taxon>Brytella</taxon>
    </lineage>
</organism>
<comment type="caution">
    <text evidence="2">The sequence shown here is derived from an EMBL/GenBank/DDBJ whole genome shotgun (WGS) entry which is preliminary data.</text>
</comment>
<name>A0AA35Y1M6_9PROT</name>
<feature type="compositionally biased region" description="Low complexity" evidence="1">
    <location>
        <begin position="119"/>
        <end position="137"/>
    </location>
</feature>
<proteinExistence type="predicted"/>
<evidence type="ECO:0000256" key="1">
    <source>
        <dbReference type="SAM" id="MobiDB-lite"/>
    </source>
</evidence>
<dbReference type="EMBL" id="CATKSH010000008">
    <property type="protein sequence ID" value="CAI9120768.1"/>
    <property type="molecule type" value="Genomic_DNA"/>
</dbReference>
<reference evidence="2" key="1">
    <citation type="submission" date="2023-03" db="EMBL/GenBank/DDBJ databases">
        <authorList>
            <person name="Cleenwerck I."/>
        </authorList>
    </citation>
    <scope>NUCLEOTIDE SEQUENCE</scope>
    <source>
        <strain evidence="2">LMG 32879</strain>
    </source>
</reference>
<evidence type="ECO:0000313" key="3">
    <source>
        <dbReference type="Proteomes" id="UP001176960"/>
    </source>
</evidence>
<feature type="compositionally biased region" description="Pro residues" evidence="1">
    <location>
        <begin position="69"/>
        <end position="118"/>
    </location>
</feature>
<feature type="compositionally biased region" description="Pro residues" evidence="1">
    <location>
        <begin position="37"/>
        <end position="48"/>
    </location>
</feature>
<dbReference type="PRINTS" id="PR01217">
    <property type="entry name" value="PRICHEXTENSN"/>
</dbReference>
<accession>A0AA35Y1M6</accession>
<gene>
    <name evidence="2" type="ORF">LMG32879_001607</name>
</gene>
<dbReference type="AlphaFoldDB" id="A0AA35Y1M6"/>
<evidence type="ECO:0000313" key="2">
    <source>
        <dbReference type="EMBL" id="CAI9120768.1"/>
    </source>
</evidence>
<protein>
    <submittedName>
        <fullName evidence="2">Energy transducer TonB</fullName>
    </submittedName>
</protein>
<dbReference type="Proteomes" id="UP001176960">
    <property type="component" value="Unassembled WGS sequence"/>
</dbReference>
<sequence length="330" mass="34909">MLRPRRSDERRFRQALGASVGAHIMALVLVCLGLPTSKPPEPPEPPPVEVAFETGTPAQSHKAEKPAEKPAPAPAPTPTDAPPAPTPPTPEPVEETPPPPPPPQPIPPPPESKTPPLPDVKVPPKVVDDTPAPIKAAPAPPSPPSESREVSPPSPQTDPMDKLPDTPEFSHVTQPNKAKVTAPESHSLLATLDKFRADQKQTHPPKARANPQQGGAPNGGGSPDGDITNAMSAAEQKQIGGSVRRCYSEDTAARDYASFSAHLIVTVDATGEARIAKFAPDTQARANSDPAYRALAERARAAVLSPTCSKLPIPKQLLGQTRELRFVFRP</sequence>
<dbReference type="RefSeq" id="WP_289841021.1">
    <property type="nucleotide sequence ID" value="NZ_CATKSH010000008.1"/>
</dbReference>
<feature type="region of interest" description="Disordered" evidence="1">
    <location>
        <begin position="34"/>
        <end position="226"/>
    </location>
</feature>